<dbReference type="PANTHER" id="PTHR24258:SF129">
    <property type="entry name" value="LP15124P-RELATED"/>
    <property type="match status" value="1"/>
</dbReference>
<feature type="compositionally biased region" description="Pro residues" evidence="1">
    <location>
        <begin position="124"/>
        <end position="138"/>
    </location>
</feature>
<dbReference type="Pfam" id="PF18322">
    <property type="entry name" value="CLIP_1"/>
    <property type="match status" value="1"/>
</dbReference>
<feature type="compositionally biased region" description="Low complexity" evidence="1">
    <location>
        <begin position="175"/>
        <end position="185"/>
    </location>
</feature>
<feature type="domain" description="Peptidase S1" evidence="2">
    <location>
        <begin position="287"/>
        <end position="457"/>
    </location>
</feature>
<keyword evidence="4" id="KW-1185">Reference proteome</keyword>
<dbReference type="Pfam" id="PF00089">
    <property type="entry name" value="Trypsin"/>
    <property type="match status" value="1"/>
</dbReference>
<dbReference type="InterPro" id="IPR043504">
    <property type="entry name" value="Peptidase_S1_PA_chymotrypsin"/>
</dbReference>
<dbReference type="Gene3D" id="2.40.10.10">
    <property type="entry name" value="Trypsin-like serine proteases"/>
    <property type="match status" value="1"/>
</dbReference>
<feature type="compositionally biased region" description="Low complexity" evidence="1">
    <location>
        <begin position="210"/>
        <end position="220"/>
    </location>
</feature>
<dbReference type="SUPFAM" id="SSF50494">
    <property type="entry name" value="Trypsin-like serine proteases"/>
    <property type="match status" value="1"/>
</dbReference>
<feature type="non-terminal residue" evidence="3">
    <location>
        <position position="1"/>
    </location>
</feature>
<reference evidence="3 4" key="1">
    <citation type="submission" date="2024-05" db="EMBL/GenBank/DDBJ databases">
        <authorList>
            <person name="Wallberg A."/>
        </authorList>
    </citation>
    <scope>NUCLEOTIDE SEQUENCE [LARGE SCALE GENOMIC DNA]</scope>
</reference>
<dbReference type="PROSITE" id="PS50240">
    <property type="entry name" value="TRYPSIN_DOM"/>
    <property type="match status" value="1"/>
</dbReference>
<dbReference type="Proteomes" id="UP001497623">
    <property type="component" value="Unassembled WGS sequence"/>
</dbReference>
<feature type="region of interest" description="Disordered" evidence="1">
    <location>
        <begin position="124"/>
        <end position="267"/>
    </location>
</feature>
<evidence type="ECO:0000313" key="3">
    <source>
        <dbReference type="EMBL" id="CAL4066149.1"/>
    </source>
</evidence>
<comment type="caution">
    <text evidence="3">The sequence shown here is derived from an EMBL/GenBank/DDBJ whole genome shotgun (WGS) entry which is preliminary data.</text>
</comment>
<proteinExistence type="predicted"/>
<evidence type="ECO:0000256" key="1">
    <source>
        <dbReference type="SAM" id="MobiDB-lite"/>
    </source>
</evidence>
<feature type="non-terminal residue" evidence="3">
    <location>
        <position position="457"/>
    </location>
</feature>
<feature type="compositionally biased region" description="Polar residues" evidence="1">
    <location>
        <begin position="154"/>
        <end position="173"/>
    </location>
</feature>
<accession>A0AAV2PZ58</accession>
<dbReference type="GO" id="GO:0006508">
    <property type="term" value="P:proteolysis"/>
    <property type="evidence" value="ECO:0007669"/>
    <property type="project" value="InterPro"/>
</dbReference>
<dbReference type="EMBL" id="CAXKWB010002079">
    <property type="protein sequence ID" value="CAL4066149.1"/>
    <property type="molecule type" value="Genomic_DNA"/>
</dbReference>
<evidence type="ECO:0000259" key="2">
    <source>
        <dbReference type="PROSITE" id="PS50240"/>
    </source>
</evidence>
<feature type="compositionally biased region" description="Low complexity" evidence="1">
    <location>
        <begin position="228"/>
        <end position="237"/>
    </location>
</feature>
<evidence type="ECO:0000313" key="4">
    <source>
        <dbReference type="Proteomes" id="UP001497623"/>
    </source>
</evidence>
<feature type="compositionally biased region" description="Low complexity" evidence="1">
    <location>
        <begin position="139"/>
        <end position="150"/>
    </location>
</feature>
<gene>
    <name evidence="3" type="ORF">MNOR_LOCUS5396</name>
</gene>
<protein>
    <recommendedName>
        <fullName evidence="2">Peptidase S1 domain-containing protein</fullName>
    </recommendedName>
</protein>
<dbReference type="InterPro" id="IPR009003">
    <property type="entry name" value="Peptidase_S1_PA"/>
</dbReference>
<feature type="compositionally biased region" description="Polar residues" evidence="1">
    <location>
        <begin position="243"/>
        <end position="254"/>
    </location>
</feature>
<name>A0AAV2PZ58_MEGNR</name>
<dbReference type="GO" id="GO:0004252">
    <property type="term" value="F:serine-type endopeptidase activity"/>
    <property type="evidence" value="ECO:0007669"/>
    <property type="project" value="InterPro"/>
</dbReference>
<organism evidence="3 4">
    <name type="scientific">Meganyctiphanes norvegica</name>
    <name type="common">Northern krill</name>
    <name type="synonym">Thysanopoda norvegica</name>
    <dbReference type="NCBI Taxonomy" id="48144"/>
    <lineage>
        <taxon>Eukaryota</taxon>
        <taxon>Metazoa</taxon>
        <taxon>Ecdysozoa</taxon>
        <taxon>Arthropoda</taxon>
        <taxon>Crustacea</taxon>
        <taxon>Multicrustacea</taxon>
        <taxon>Malacostraca</taxon>
        <taxon>Eumalacostraca</taxon>
        <taxon>Eucarida</taxon>
        <taxon>Euphausiacea</taxon>
        <taxon>Euphausiidae</taxon>
        <taxon>Meganyctiphanes</taxon>
    </lineage>
</organism>
<dbReference type="AlphaFoldDB" id="A0AAV2PZ58"/>
<sequence length="457" mass="49373">KAPSRWDLRTSAFVDSYITRNMQFSFALVLVLNTLSVQSRPQIHEALDPSGANSVDLEPSSNANCTCTPFHSCYDIEIKNDLIAIVNDRNIIEFQPVIAATQASEAAACPDLLEVCCQNLDLPSPQPQPLPQSQPKPQPQLESQPQPQCPTKISPKTLTSNSTPEPQTTSPSHISPESPSTNSLPTPSPQYPSEAPTTNSLTTPEPPSSPSQINSQIPIANPSPQPQIPSSHQTSSQVPAITPSPQLNPTSPSQIPGAEPTPLPNGVTLSVVTGRPKTSNGACGVRNLGGVGFTVEGFTEDQAQYGEFPWMVALLTQNNGYDMAMGVKNQFIGGGSLIDPLVVLTTGHKPHDIEANKTLTVRVGEWNFQAVSEPIPHQDILVRQVIYHPRFNRAQRTFNYALLVLERPAVLGKTVGTICLPSNSGQRFDGQKCIISGWGKDAFGEEGKYHEKIFRAI</sequence>
<dbReference type="InterPro" id="IPR041515">
    <property type="entry name" value="PPAF-2-like_Clip"/>
</dbReference>
<dbReference type="SMART" id="SM00020">
    <property type="entry name" value="Tryp_SPc"/>
    <property type="match status" value="1"/>
</dbReference>
<dbReference type="InterPro" id="IPR001254">
    <property type="entry name" value="Trypsin_dom"/>
</dbReference>
<dbReference type="PANTHER" id="PTHR24258">
    <property type="entry name" value="SERINE PROTEASE-RELATED"/>
    <property type="match status" value="1"/>
</dbReference>